<proteinExistence type="predicted"/>
<feature type="region of interest" description="Disordered" evidence="1">
    <location>
        <begin position="218"/>
        <end position="238"/>
    </location>
</feature>
<comment type="caution">
    <text evidence="2">The sequence shown here is derived from an EMBL/GenBank/DDBJ whole genome shotgun (WGS) entry which is preliminary data.</text>
</comment>
<dbReference type="Proteomes" id="UP000467700">
    <property type="component" value="Unassembled WGS sequence"/>
</dbReference>
<feature type="compositionally biased region" description="Basic and acidic residues" evidence="1">
    <location>
        <begin position="606"/>
        <end position="620"/>
    </location>
</feature>
<organism evidence="2 3">
    <name type="scientific">Cyclocybe aegerita</name>
    <name type="common">Black poplar mushroom</name>
    <name type="synonym">Agrocybe aegerita</name>
    <dbReference type="NCBI Taxonomy" id="1973307"/>
    <lineage>
        <taxon>Eukaryota</taxon>
        <taxon>Fungi</taxon>
        <taxon>Dikarya</taxon>
        <taxon>Basidiomycota</taxon>
        <taxon>Agaricomycotina</taxon>
        <taxon>Agaricomycetes</taxon>
        <taxon>Agaricomycetidae</taxon>
        <taxon>Agaricales</taxon>
        <taxon>Agaricineae</taxon>
        <taxon>Bolbitiaceae</taxon>
        <taxon>Cyclocybe</taxon>
    </lineage>
</organism>
<protein>
    <submittedName>
        <fullName evidence="2">Uncharacterized protein</fullName>
    </submittedName>
</protein>
<evidence type="ECO:0000313" key="3">
    <source>
        <dbReference type="Proteomes" id="UP000467700"/>
    </source>
</evidence>
<name>A0A8S0WHC9_CYCAE</name>
<keyword evidence="3" id="KW-1185">Reference proteome</keyword>
<feature type="compositionally biased region" description="Basic and acidic residues" evidence="1">
    <location>
        <begin position="654"/>
        <end position="665"/>
    </location>
</feature>
<gene>
    <name evidence="2" type="ORF">AAE3_LOCUS4121</name>
</gene>
<feature type="compositionally biased region" description="Acidic residues" evidence="1">
    <location>
        <begin position="621"/>
        <end position="653"/>
    </location>
</feature>
<evidence type="ECO:0000313" key="2">
    <source>
        <dbReference type="EMBL" id="CAA7262243.1"/>
    </source>
</evidence>
<sequence>MNFCLHHLREYLAYFVWCAREWIYKKAKPIGGVKVEQLLKPTSSVPTVNAFIDQLGEYFPLNQIFVVDLMHEFELGVWKSLFTHLIRILYAVAPDGRLVTELDKCFWDMPTFGTDGTIRRFATNASEMKKLAARDFEDLLQCSIPAFKDLLDEPYNTRLMKLLYHVAEWHAFAKLRQHTETTLTHLKGVTTELGKLLREFRDMSASEFTTYELPCETQARKRHEQRAPNTHSTGSPGHKEKGLNLFTYKWHALADYVRLIHLFGGTDGFSTQGELAHRVVKRLYKLTNKCHAEKQIANGDPDLCYYISDSQSNPIDIYRMLASHSNDDPAYEKFLPTLQDHLLARLKGCEFDGDDQTRKFTHEERNAVHILGGKIYLVKTCQLFYTSYDLQCSSDTINPTSHPDIFIKVPPDPENPEDPASNASDLYWYGRVLGIYHAKVNMSLPGVRKGSEIRRMYFLWVRWLGTEPNYRYGFRQGCLPMVGFVLSTQDSTFSFLDPSHIIHGCHLMPTYALGRTCSLLPVSKSDACCLNQDEEDDWTNFYVNVFIDRDMVMQHFGGGIGHLGNAPCRPVWSTAEGNGPSERNLDSEEEQEPEQSVDTIGASNDNEQREQIHRNSKEASNDEQEGDEDERGQELEGEGDSEDDEDEDNEGGNEEERKDSERNSVDDSDGYASL</sequence>
<dbReference type="OrthoDB" id="3183767at2759"/>
<dbReference type="EMBL" id="CACVBS010000035">
    <property type="protein sequence ID" value="CAA7262243.1"/>
    <property type="molecule type" value="Genomic_DNA"/>
</dbReference>
<dbReference type="AlphaFoldDB" id="A0A8S0WHC9"/>
<feature type="compositionally biased region" description="Polar residues" evidence="1">
    <location>
        <begin position="596"/>
        <end position="605"/>
    </location>
</feature>
<accession>A0A8S0WHC9</accession>
<feature type="region of interest" description="Disordered" evidence="1">
    <location>
        <begin position="571"/>
        <end position="674"/>
    </location>
</feature>
<reference evidence="2 3" key="1">
    <citation type="submission" date="2020-01" db="EMBL/GenBank/DDBJ databases">
        <authorList>
            <person name="Gupta K D."/>
        </authorList>
    </citation>
    <scope>NUCLEOTIDE SEQUENCE [LARGE SCALE GENOMIC DNA]</scope>
</reference>
<evidence type="ECO:0000256" key="1">
    <source>
        <dbReference type="SAM" id="MobiDB-lite"/>
    </source>
</evidence>